<keyword evidence="11" id="KW-0503">Monooxygenase</keyword>
<keyword evidence="8 10" id="KW-0408">Iron</keyword>
<dbReference type="InterPro" id="IPR036396">
    <property type="entry name" value="Cyt_P450_sf"/>
</dbReference>
<dbReference type="GO" id="GO:0016705">
    <property type="term" value="F:oxidoreductase activity, acting on paired donors, with incorporation or reduction of molecular oxygen"/>
    <property type="evidence" value="ECO:0007669"/>
    <property type="project" value="InterPro"/>
</dbReference>
<dbReference type="GO" id="GO:0005506">
    <property type="term" value="F:iron ion binding"/>
    <property type="evidence" value="ECO:0007669"/>
    <property type="project" value="InterPro"/>
</dbReference>
<dbReference type="InterPro" id="IPR017972">
    <property type="entry name" value="Cyt_P450_CS"/>
</dbReference>
<dbReference type="PROSITE" id="PS00086">
    <property type="entry name" value="CYTOCHROME_P450"/>
    <property type="match status" value="1"/>
</dbReference>
<evidence type="ECO:0000256" key="2">
    <source>
        <dbReference type="ARBA" id="ARBA00004406"/>
    </source>
</evidence>
<sequence>MEAVVHFLSSNVFTWLALILGLLVFIYWQGLHRYNSILGGSPLPGPKPWPWIGNLPDIFKYGGMHKMFLNYFYKYGRVHKMCFGRTPVIVVSDPEIVKQIMVKDFWKFSNRPAFIKPNPPLSSGLFLARDETWKRIRHTLTPTFTATKLKQIVPIIDDASHKLLGKMQTFSETGEFNPVSIAALNARLEPNKSESVNVNRLFSLFALEVIMRAAFGIDTDIQRNTDEAFVAKAKGAFQTPLWVRTFSVFPFWTYLSRFVNILPNTEFFIDLAKNMLEQRAQQGSSSRRDLVQLMLEAHETTVDGVSKLNDDEIIAQSITFLLAGFETTGSTLSNTAFFLATHPDVQDKLIEEIDKADDARGDTPLYDYVQSIGYLDQVVCEVLRLCAPAFVLLRGCEEEAVYKGIRFPKGVDVNIPSYVLHRDPEVWDNPLEFNPENFSPEAKEKRDPYSFLPFGTGPRQCIGMRLALMEIKLGLLEILQRFKFERAPETVPTLEQRAVILMTPKDIIYAKVRAR</sequence>
<evidence type="ECO:0000256" key="9">
    <source>
        <dbReference type="ARBA" id="ARBA00043906"/>
    </source>
</evidence>
<dbReference type="Pfam" id="PF00067">
    <property type="entry name" value="p450"/>
    <property type="match status" value="1"/>
</dbReference>
<evidence type="ECO:0000256" key="6">
    <source>
        <dbReference type="ARBA" id="ARBA00022848"/>
    </source>
</evidence>
<accession>A0A9W9Y9D1</accession>
<evidence type="ECO:0000313" key="14">
    <source>
        <dbReference type="Proteomes" id="UP001163046"/>
    </source>
</evidence>
<evidence type="ECO:0000256" key="12">
    <source>
        <dbReference type="SAM" id="Phobius"/>
    </source>
</evidence>
<comment type="subcellular location">
    <subcellularLocation>
        <location evidence="2">Endoplasmic reticulum membrane</location>
        <topology evidence="2">Peripheral membrane protein</topology>
    </subcellularLocation>
    <subcellularLocation>
        <location evidence="1">Microsome membrane</location>
        <topology evidence="1">Peripheral membrane protein</topology>
    </subcellularLocation>
</comment>
<evidence type="ECO:0000256" key="3">
    <source>
        <dbReference type="ARBA" id="ARBA00010617"/>
    </source>
</evidence>
<dbReference type="InterPro" id="IPR050705">
    <property type="entry name" value="Cytochrome_P450_3A"/>
</dbReference>
<dbReference type="PRINTS" id="PR00463">
    <property type="entry name" value="EP450I"/>
</dbReference>
<keyword evidence="12" id="KW-1133">Transmembrane helix</keyword>
<dbReference type="FunFam" id="1.10.630.10:FF:000042">
    <property type="entry name" value="Cytochrome P450"/>
    <property type="match status" value="1"/>
</dbReference>
<organism evidence="13 14">
    <name type="scientific">Desmophyllum pertusum</name>
    <dbReference type="NCBI Taxonomy" id="174260"/>
    <lineage>
        <taxon>Eukaryota</taxon>
        <taxon>Metazoa</taxon>
        <taxon>Cnidaria</taxon>
        <taxon>Anthozoa</taxon>
        <taxon>Hexacorallia</taxon>
        <taxon>Scleractinia</taxon>
        <taxon>Caryophylliina</taxon>
        <taxon>Caryophylliidae</taxon>
        <taxon>Desmophyllum</taxon>
    </lineage>
</organism>
<comment type="function">
    <text evidence="9">Cytochromes P450 are a group of heme-thiolate monooxygenases. They oxidize a variety of structurally unrelated compounds, including steroids, fatty acids, and xenobiotics.</text>
</comment>
<dbReference type="GO" id="GO:0005789">
    <property type="term" value="C:endoplasmic reticulum membrane"/>
    <property type="evidence" value="ECO:0007669"/>
    <property type="project" value="UniProtKB-SubCell"/>
</dbReference>
<evidence type="ECO:0000256" key="7">
    <source>
        <dbReference type="ARBA" id="ARBA00023002"/>
    </source>
</evidence>
<dbReference type="InterPro" id="IPR001128">
    <property type="entry name" value="Cyt_P450"/>
</dbReference>
<keyword evidence="4 10" id="KW-0349">Heme</keyword>
<dbReference type="SUPFAM" id="SSF48264">
    <property type="entry name" value="Cytochrome P450"/>
    <property type="match status" value="1"/>
</dbReference>
<keyword evidence="5 10" id="KW-0479">Metal-binding</keyword>
<dbReference type="PANTHER" id="PTHR24302:SF15">
    <property type="entry name" value="FATTY-ACID PEROXYGENASE"/>
    <property type="match status" value="1"/>
</dbReference>
<evidence type="ECO:0000256" key="10">
    <source>
        <dbReference type="PIRSR" id="PIRSR602401-1"/>
    </source>
</evidence>
<dbReference type="InterPro" id="IPR002401">
    <property type="entry name" value="Cyt_P450_E_grp-I"/>
</dbReference>
<proteinExistence type="inferred from homology"/>
<evidence type="ECO:0000256" key="8">
    <source>
        <dbReference type="ARBA" id="ARBA00023004"/>
    </source>
</evidence>
<evidence type="ECO:0000256" key="1">
    <source>
        <dbReference type="ARBA" id="ARBA00004174"/>
    </source>
</evidence>
<dbReference type="PANTHER" id="PTHR24302">
    <property type="entry name" value="CYTOCHROME P450 FAMILY 3"/>
    <property type="match status" value="1"/>
</dbReference>
<keyword evidence="6" id="KW-0256">Endoplasmic reticulum</keyword>
<dbReference type="GO" id="GO:0020037">
    <property type="term" value="F:heme binding"/>
    <property type="evidence" value="ECO:0007669"/>
    <property type="project" value="InterPro"/>
</dbReference>
<keyword evidence="12" id="KW-0472">Membrane</keyword>
<dbReference type="Proteomes" id="UP001163046">
    <property type="component" value="Unassembled WGS sequence"/>
</dbReference>
<comment type="cofactor">
    <cofactor evidence="10">
        <name>heme</name>
        <dbReference type="ChEBI" id="CHEBI:30413"/>
    </cofactor>
</comment>
<keyword evidence="14" id="KW-1185">Reference proteome</keyword>
<dbReference type="CDD" id="cd11055">
    <property type="entry name" value="CYP3A-like"/>
    <property type="match status" value="1"/>
</dbReference>
<dbReference type="PRINTS" id="PR00385">
    <property type="entry name" value="P450"/>
</dbReference>
<feature type="transmembrane region" description="Helical" evidence="12">
    <location>
        <begin position="12"/>
        <end position="28"/>
    </location>
</feature>
<dbReference type="GO" id="GO:0008395">
    <property type="term" value="F:steroid hydroxylase activity"/>
    <property type="evidence" value="ECO:0007669"/>
    <property type="project" value="TreeGrafter"/>
</dbReference>
<comment type="similarity">
    <text evidence="3 11">Belongs to the cytochrome P450 family.</text>
</comment>
<evidence type="ECO:0000256" key="5">
    <source>
        <dbReference type="ARBA" id="ARBA00022723"/>
    </source>
</evidence>
<evidence type="ECO:0000313" key="13">
    <source>
        <dbReference type="EMBL" id="KAJ7326080.1"/>
    </source>
</evidence>
<protein>
    <submittedName>
        <fullName evidence="13">Thromboxane-A synthase</fullName>
    </submittedName>
</protein>
<reference evidence="13" key="1">
    <citation type="submission" date="2023-01" db="EMBL/GenBank/DDBJ databases">
        <title>Genome assembly of the deep-sea coral Lophelia pertusa.</title>
        <authorList>
            <person name="Herrera S."/>
            <person name="Cordes E."/>
        </authorList>
    </citation>
    <scope>NUCLEOTIDE SEQUENCE</scope>
    <source>
        <strain evidence="13">USNM1676648</strain>
        <tissue evidence="13">Polyp</tissue>
    </source>
</reference>
<dbReference type="AlphaFoldDB" id="A0A9W9Y9D1"/>
<evidence type="ECO:0000256" key="11">
    <source>
        <dbReference type="RuleBase" id="RU000461"/>
    </source>
</evidence>
<evidence type="ECO:0000256" key="4">
    <source>
        <dbReference type="ARBA" id="ARBA00022617"/>
    </source>
</evidence>
<feature type="binding site" description="axial binding residue" evidence="10">
    <location>
        <position position="461"/>
    </location>
    <ligand>
        <name>heme</name>
        <dbReference type="ChEBI" id="CHEBI:30413"/>
    </ligand>
    <ligandPart>
        <name>Fe</name>
        <dbReference type="ChEBI" id="CHEBI:18248"/>
    </ligandPart>
</feature>
<dbReference type="OrthoDB" id="1470350at2759"/>
<comment type="caution">
    <text evidence="13">The sequence shown here is derived from an EMBL/GenBank/DDBJ whole genome shotgun (WGS) entry which is preliminary data.</text>
</comment>
<name>A0A9W9Y9D1_9CNID</name>
<dbReference type="Gene3D" id="1.10.630.10">
    <property type="entry name" value="Cytochrome P450"/>
    <property type="match status" value="1"/>
</dbReference>
<gene>
    <name evidence="13" type="primary">TBXAS1_30</name>
    <name evidence="13" type="ORF">OS493_028338</name>
</gene>
<keyword evidence="6" id="KW-0492">Microsome</keyword>
<dbReference type="EMBL" id="MU827804">
    <property type="protein sequence ID" value="KAJ7326080.1"/>
    <property type="molecule type" value="Genomic_DNA"/>
</dbReference>
<keyword evidence="12" id="KW-0812">Transmembrane</keyword>
<keyword evidence="7 11" id="KW-0560">Oxidoreductase</keyword>